<proteinExistence type="predicted"/>
<dbReference type="Proteomes" id="UP000030466">
    <property type="component" value="Unassembled WGS sequence"/>
</dbReference>
<dbReference type="InterPro" id="IPR002575">
    <property type="entry name" value="Aminoglycoside_PTrfase"/>
</dbReference>
<sequence length="412" mass="43115">MAGPEQEAVALLSGTGMGPVLAAALSPAGLSVQRWTRRRVHHRPGAGVTAVFDVVALAGARRGAEVVCVSTASPPADTSPPAGTSPDLVRTRHEGVDLVAWRHPHDPWLPGLAWASSPEAVGREVFGSAEPAELTEVSYRPTRRAVLRAAHGSRVRYLKVLRRDRAAALHARHRMLLEAGLPVPAPVEDPVRDVVVLRQLPGTPLAASVRQDGAAALHPEHVLALLDALPAAALKLPVRASWTDRVLDYGHAAAVALPEELGRIERLAAAIDEARRATDPGPVVPVHGDLYEANLLVGPAVCGTFGPVTGVLDVDAVGPGHRVDDLACLVAHLAVLPTVHDSYGHAPAAARRLLAGFDAAVDPAALRVRCAGVALSLVAGARRSGGPPDRARRRLEIAEEFLGARRFSGADG</sequence>
<gene>
    <name evidence="2" type="ORF">GY22_09590</name>
</gene>
<organism evidence="2 3">
    <name type="scientific">Kocuria rosea subsp. polaris</name>
    <dbReference type="NCBI Taxonomy" id="136273"/>
    <lineage>
        <taxon>Bacteria</taxon>
        <taxon>Bacillati</taxon>
        <taxon>Actinomycetota</taxon>
        <taxon>Actinomycetes</taxon>
        <taxon>Micrococcales</taxon>
        <taxon>Micrococcaceae</taxon>
        <taxon>Kocuria</taxon>
    </lineage>
</organism>
<accession>A0A0A6VUI7</accession>
<comment type="caution">
    <text evidence="2">The sequence shown here is derived from an EMBL/GenBank/DDBJ whole genome shotgun (WGS) entry which is preliminary data.</text>
</comment>
<keyword evidence="3" id="KW-1185">Reference proteome</keyword>
<dbReference type="EMBL" id="JSUH01000007">
    <property type="protein sequence ID" value="KHD97559.1"/>
    <property type="molecule type" value="Genomic_DNA"/>
</dbReference>
<dbReference type="Pfam" id="PF01636">
    <property type="entry name" value="APH"/>
    <property type="match status" value="1"/>
</dbReference>
<evidence type="ECO:0000313" key="2">
    <source>
        <dbReference type="EMBL" id="KHD97559.1"/>
    </source>
</evidence>
<dbReference type="AlphaFoldDB" id="A0A0A6VUI7"/>
<dbReference type="Gene3D" id="3.90.1200.10">
    <property type="match status" value="1"/>
</dbReference>
<evidence type="ECO:0000259" key="1">
    <source>
        <dbReference type="Pfam" id="PF01636"/>
    </source>
</evidence>
<feature type="domain" description="Aminoglycoside phosphotransferase" evidence="1">
    <location>
        <begin position="143"/>
        <end position="352"/>
    </location>
</feature>
<evidence type="ECO:0000313" key="3">
    <source>
        <dbReference type="Proteomes" id="UP000030466"/>
    </source>
</evidence>
<protein>
    <recommendedName>
        <fullName evidence="1">Aminoglycoside phosphotransferase domain-containing protein</fullName>
    </recommendedName>
</protein>
<name>A0A0A6VUI7_KOCRO</name>
<reference evidence="2 3" key="1">
    <citation type="journal article" date="2003" name="Int. J. Syst. Evol. Microbiol.">
        <title>Kocuria polaris sp. nov., an orange-pigmented psychrophilic bacterium isolated from an Antarctic cyanobacterial mat sample.</title>
        <authorList>
            <person name="Reddy G.S."/>
            <person name="Prakash J.S."/>
            <person name="Prabahar V."/>
            <person name="Matsumoto G.I."/>
            <person name="Stackebrandt E."/>
            <person name="Shivaji S."/>
        </authorList>
    </citation>
    <scope>NUCLEOTIDE SEQUENCE [LARGE SCALE GENOMIC DNA]</scope>
    <source>
        <strain evidence="2 3">CMS 76or</strain>
    </source>
</reference>
<dbReference type="InterPro" id="IPR011009">
    <property type="entry name" value="Kinase-like_dom_sf"/>
</dbReference>
<dbReference type="OrthoDB" id="3837844at2"/>
<dbReference type="RefSeq" id="WP_035926649.1">
    <property type="nucleotide sequence ID" value="NZ_JSUH01000007.1"/>
</dbReference>
<dbReference type="SUPFAM" id="SSF56112">
    <property type="entry name" value="Protein kinase-like (PK-like)"/>
    <property type="match status" value="1"/>
</dbReference>